<dbReference type="AlphaFoldDB" id="A0AAW2SWH1"/>
<accession>A0AAW2SWH1</accession>
<reference evidence="2" key="2">
    <citation type="journal article" date="2024" name="Plant">
        <title>Genomic evolution and insights into agronomic trait innovations of Sesamum species.</title>
        <authorList>
            <person name="Miao H."/>
            <person name="Wang L."/>
            <person name="Qu L."/>
            <person name="Liu H."/>
            <person name="Sun Y."/>
            <person name="Le M."/>
            <person name="Wang Q."/>
            <person name="Wei S."/>
            <person name="Zheng Y."/>
            <person name="Lin W."/>
            <person name="Duan Y."/>
            <person name="Cao H."/>
            <person name="Xiong S."/>
            <person name="Wang X."/>
            <person name="Wei L."/>
            <person name="Li C."/>
            <person name="Ma Q."/>
            <person name="Ju M."/>
            <person name="Zhao R."/>
            <person name="Li G."/>
            <person name="Mu C."/>
            <person name="Tian Q."/>
            <person name="Mei H."/>
            <person name="Zhang T."/>
            <person name="Gao T."/>
            <person name="Zhang H."/>
        </authorList>
    </citation>
    <scope>NUCLEOTIDE SEQUENCE</scope>
    <source>
        <strain evidence="2">KEN8</strain>
    </source>
</reference>
<evidence type="ECO:0008006" key="3">
    <source>
        <dbReference type="Google" id="ProtNLM"/>
    </source>
</evidence>
<dbReference type="EMBL" id="JACGWM010000001">
    <property type="protein sequence ID" value="KAL0396168.1"/>
    <property type="molecule type" value="Genomic_DNA"/>
</dbReference>
<evidence type="ECO:0000256" key="1">
    <source>
        <dbReference type="SAM" id="MobiDB-lite"/>
    </source>
</evidence>
<sequence length="354" mass="40355">MHKRQHDNMERFQHSLKTINRRFHRVLSALCAMAPELITRPCFTETHARITNNPDFYPFFKDCIGAMDGTLVPAWVPRVDQNRYRSRKGGLAQNIIAICDFDMNFTYVYAGWEGSAVDARVLDHVVSHDNTFLFPPIDMAYRRYLETAGFPQDLHWTLNVEQRFMWMIVDDNTRAPMRDDTLAEAQMGHWARGLRRYFGYPYTCDQYYPLASRYYQYPEPHYPSMLEVWGPIRLPVVPVEDQGAAQDNESINSLRSPVRGGIDAPIVISDSAAPSVQTHTHIASWDAVEHVARGDGGPQMAHSTSFTAQCSLDMGSEVGAIRSWTDYIRHFGVQSDRGAQTNSDGDSTARSRRP</sequence>
<comment type="caution">
    <text evidence="2">The sequence shown here is derived from an EMBL/GenBank/DDBJ whole genome shotgun (WGS) entry which is preliminary data.</text>
</comment>
<dbReference type="PANTHER" id="PTHR22930:SF221">
    <property type="entry name" value="NUCLEASE HARBI1"/>
    <property type="match status" value="1"/>
</dbReference>
<evidence type="ECO:0000313" key="2">
    <source>
        <dbReference type="EMBL" id="KAL0396168.1"/>
    </source>
</evidence>
<dbReference type="InterPro" id="IPR045249">
    <property type="entry name" value="HARBI1-like"/>
</dbReference>
<feature type="region of interest" description="Disordered" evidence="1">
    <location>
        <begin position="335"/>
        <end position="354"/>
    </location>
</feature>
<reference evidence="2" key="1">
    <citation type="submission" date="2020-06" db="EMBL/GenBank/DDBJ databases">
        <authorList>
            <person name="Li T."/>
            <person name="Hu X."/>
            <person name="Zhang T."/>
            <person name="Song X."/>
            <person name="Zhang H."/>
            <person name="Dai N."/>
            <person name="Sheng W."/>
            <person name="Hou X."/>
            <person name="Wei L."/>
        </authorList>
    </citation>
    <scope>NUCLEOTIDE SEQUENCE</scope>
    <source>
        <strain evidence="2">KEN8</strain>
        <tissue evidence="2">Leaf</tissue>
    </source>
</reference>
<gene>
    <name evidence="2" type="ORF">Scaly_0065200</name>
</gene>
<proteinExistence type="predicted"/>
<name>A0AAW2SWH1_9LAMI</name>
<protein>
    <recommendedName>
        <fullName evidence="3">Transposase</fullName>
    </recommendedName>
</protein>
<dbReference type="PANTHER" id="PTHR22930">
    <property type="match status" value="1"/>
</dbReference>
<organism evidence="2">
    <name type="scientific">Sesamum calycinum</name>
    <dbReference type="NCBI Taxonomy" id="2727403"/>
    <lineage>
        <taxon>Eukaryota</taxon>
        <taxon>Viridiplantae</taxon>
        <taxon>Streptophyta</taxon>
        <taxon>Embryophyta</taxon>
        <taxon>Tracheophyta</taxon>
        <taxon>Spermatophyta</taxon>
        <taxon>Magnoliopsida</taxon>
        <taxon>eudicotyledons</taxon>
        <taxon>Gunneridae</taxon>
        <taxon>Pentapetalae</taxon>
        <taxon>asterids</taxon>
        <taxon>lamiids</taxon>
        <taxon>Lamiales</taxon>
        <taxon>Pedaliaceae</taxon>
        <taxon>Sesamum</taxon>
    </lineage>
</organism>
<feature type="compositionally biased region" description="Polar residues" evidence="1">
    <location>
        <begin position="337"/>
        <end position="348"/>
    </location>
</feature>